<dbReference type="EMBL" id="JBIMZQ010000113">
    <property type="protein sequence ID" value="KAL3656167.1"/>
    <property type="molecule type" value="Genomic_DNA"/>
</dbReference>
<evidence type="ECO:0000256" key="1">
    <source>
        <dbReference type="SAM" id="MobiDB-lite"/>
    </source>
</evidence>
<feature type="domain" description="Ty3 transposon capsid-like protein" evidence="2">
    <location>
        <begin position="14"/>
        <end position="131"/>
    </location>
</feature>
<organism evidence="3 4">
    <name type="scientific">Phytophthora oleae</name>
    <dbReference type="NCBI Taxonomy" id="2107226"/>
    <lineage>
        <taxon>Eukaryota</taxon>
        <taxon>Sar</taxon>
        <taxon>Stramenopiles</taxon>
        <taxon>Oomycota</taxon>
        <taxon>Peronosporomycetes</taxon>
        <taxon>Peronosporales</taxon>
        <taxon>Peronosporaceae</taxon>
        <taxon>Phytophthora</taxon>
    </lineage>
</organism>
<feature type="region of interest" description="Disordered" evidence="1">
    <location>
        <begin position="129"/>
        <end position="155"/>
    </location>
</feature>
<reference evidence="3 4" key="1">
    <citation type="submission" date="2024-09" db="EMBL/GenBank/DDBJ databases">
        <title>Genome sequencing and assembly of Phytophthora oleae, isolate VK10A, causative agent of rot of olive drupes.</title>
        <authorList>
            <person name="Conti Taguali S."/>
            <person name="Riolo M."/>
            <person name="La Spada F."/>
            <person name="Cacciola S.O."/>
            <person name="Dionisio G."/>
        </authorList>
    </citation>
    <scope>NUCLEOTIDE SEQUENCE [LARGE SCALE GENOMIC DNA]</scope>
    <source>
        <strain evidence="3 4">VK10A</strain>
    </source>
</reference>
<evidence type="ECO:0000259" key="2">
    <source>
        <dbReference type="Pfam" id="PF19259"/>
    </source>
</evidence>
<dbReference type="Pfam" id="PF19259">
    <property type="entry name" value="Ty3_capsid"/>
    <property type="match status" value="1"/>
</dbReference>
<feature type="compositionally biased region" description="Polar residues" evidence="1">
    <location>
        <begin position="134"/>
        <end position="146"/>
    </location>
</feature>
<proteinExistence type="predicted"/>
<name>A0ABD3ER89_9STRA</name>
<comment type="caution">
    <text evidence="3">The sequence shown here is derived from an EMBL/GenBank/DDBJ whole genome shotgun (WGS) entry which is preliminary data.</text>
</comment>
<evidence type="ECO:0000313" key="4">
    <source>
        <dbReference type="Proteomes" id="UP001632037"/>
    </source>
</evidence>
<keyword evidence="4" id="KW-1185">Reference proteome</keyword>
<gene>
    <name evidence="3" type="ORF">V7S43_019014</name>
</gene>
<evidence type="ECO:0000313" key="3">
    <source>
        <dbReference type="EMBL" id="KAL3656167.1"/>
    </source>
</evidence>
<dbReference type="AlphaFoldDB" id="A0ABD3ER89"/>
<dbReference type="Proteomes" id="UP001632037">
    <property type="component" value="Unassembled WGS sequence"/>
</dbReference>
<accession>A0ABD3ER89</accession>
<dbReference type="InterPro" id="IPR045358">
    <property type="entry name" value="Ty3_capsid"/>
</dbReference>
<sequence length="190" mass="21690">MESNTSVFVDMIFANLGPTAKTWFCDFKMSLGGHPATWVTSKAKKRERFRDSDFEHKVLSNLHQLKRAESQQEYTTWFLHLLSQLDQDVPKFVKRWFYQQHLPEDVSSFISQHVPRTLQDVIELAHRYADSRPSKTQTTPFSNRKSSGVAKPASTNGGFTDKLSVITPRSHQCLCVVPVVKAKGLRNPPV</sequence>
<protein>
    <recommendedName>
        <fullName evidence="2">Ty3 transposon capsid-like protein domain-containing protein</fullName>
    </recommendedName>
</protein>